<dbReference type="InterPro" id="IPR006680">
    <property type="entry name" value="Amidohydro-rel"/>
</dbReference>
<accession>A0AAX4L083</accession>
<dbReference type="InterPro" id="IPR050287">
    <property type="entry name" value="MTA/SAH_deaminase"/>
</dbReference>
<name>A0AAX4L083_9CREN</name>
<dbReference type="PANTHER" id="PTHR43794">
    <property type="entry name" value="AMINOHYDROLASE SSNA-RELATED"/>
    <property type="match status" value="1"/>
</dbReference>
<dbReference type="EMBL" id="CP146016">
    <property type="protein sequence ID" value="WWQ60349.1"/>
    <property type="molecule type" value="Genomic_DNA"/>
</dbReference>
<dbReference type="InterPro" id="IPR032466">
    <property type="entry name" value="Metal_Hydrolase"/>
</dbReference>
<dbReference type="Gene3D" id="2.30.40.10">
    <property type="entry name" value="Urease, subunit C, domain 1"/>
    <property type="match status" value="1"/>
</dbReference>
<gene>
    <name evidence="2" type="ORF">V6M85_13045</name>
</gene>
<dbReference type="RefSeq" id="WP_338600980.1">
    <property type="nucleotide sequence ID" value="NZ_CP146016.1"/>
</dbReference>
<dbReference type="Proteomes" id="UP001432202">
    <property type="component" value="Chromosome"/>
</dbReference>
<reference evidence="2 3" key="1">
    <citation type="submission" date="2024-02" db="EMBL/GenBank/DDBJ databases">
        <title>STSV induces naive adaptation in Sulfolobus.</title>
        <authorList>
            <person name="Xiang X."/>
            <person name="Song M."/>
        </authorList>
    </citation>
    <scope>NUCLEOTIDE SEQUENCE [LARGE SCALE GENOMIC DNA]</scope>
    <source>
        <strain evidence="2 3">RT2</strain>
    </source>
</reference>
<dbReference type="InterPro" id="IPR011059">
    <property type="entry name" value="Metal-dep_hydrolase_composite"/>
</dbReference>
<dbReference type="Gene3D" id="3.20.20.140">
    <property type="entry name" value="Metal-dependent hydrolases"/>
    <property type="match status" value="1"/>
</dbReference>
<evidence type="ECO:0000313" key="2">
    <source>
        <dbReference type="EMBL" id="WWQ60349.1"/>
    </source>
</evidence>
<evidence type="ECO:0000313" key="3">
    <source>
        <dbReference type="Proteomes" id="UP001432202"/>
    </source>
</evidence>
<feature type="domain" description="Amidohydrolase-related" evidence="1">
    <location>
        <begin position="54"/>
        <end position="337"/>
    </location>
</feature>
<organism evidence="2 3">
    <name type="scientific">Sulfolobus tengchongensis</name>
    <dbReference type="NCBI Taxonomy" id="207809"/>
    <lineage>
        <taxon>Archaea</taxon>
        <taxon>Thermoproteota</taxon>
        <taxon>Thermoprotei</taxon>
        <taxon>Sulfolobales</taxon>
        <taxon>Sulfolobaceae</taxon>
        <taxon>Sulfolobus</taxon>
    </lineage>
</organism>
<proteinExistence type="predicted"/>
<sequence>MAYRERRVVLNVRLGLFGENLEIRENVNLEIQDGVVTHIGNGFSSEGLTFKNGILIPALVNSHVHAADFICQEMGYNKSIREVVGDPNSIKYKCLNSHTKEDVANSLEKFSMRAKELGSNIIIDFREQGIEGSLIAEKVKKEKLIPNHIRYYILGRLEQNELTDENLKKLHGITDGYGLSSESSGIKLDLIKQFFKDKIRAVHVSETERQWLKNDLIYLIEEYEPNLIIHGTHLSEEEIEVIKEKEISLVYCPRSNLWFSVGIPKVVNGLRKGVNLLIGTDNGGVLDPDLWKEMETLLLISRIQEPFSDYSLQILKAATINAYRFLGINGWIEEGKRMEAGILIIEGENSGILSSNNKYLGIIKRGNKIIYNLGAIQKII</sequence>
<dbReference type="GO" id="GO:0016810">
    <property type="term" value="F:hydrolase activity, acting on carbon-nitrogen (but not peptide) bonds"/>
    <property type="evidence" value="ECO:0007669"/>
    <property type="project" value="InterPro"/>
</dbReference>
<dbReference type="PANTHER" id="PTHR43794:SF5">
    <property type="entry name" value="CHLOROHYDROLASE FAMILY PROTEIN"/>
    <property type="match status" value="1"/>
</dbReference>
<dbReference type="GeneID" id="89337712"/>
<dbReference type="SUPFAM" id="SSF51338">
    <property type="entry name" value="Composite domain of metallo-dependent hydrolases"/>
    <property type="match status" value="1"/>
</dbReference>
<dbReference type="Pfam" id="PF01979">
    <property type="entry name" value="Amidohydro_1"/>
    <property type="match status" value="1"/>
</dbReference>
<protein>
    <submittedName>
        <fullName evidence="2">Amidohydrolase family protein</fullName>
    </submittedName>
</protein>
<keyword evidence="3" id="KW-1185">Reference proteome</keyword>
<evidence type="ECO:0000259" key="1">
    <source>
        <dbReference type="Pfam" id="PF01979"/>
    </source>
</evidence>
<dbReference type="SUPFAM" id="SSF51556">
    <property type="entry name" value="Metallo-dependent hydrolases"/>
    <property type="match status" value="1"/>
</dbReference>
<dbReference type="AlphaFoldDB" id="A0AAX4L083"/>